<accession>A0ABQ9FV83</accession>
<evidence type="ECO:0000313" key="10">
    <source>
        <dbReference type="Proteomes" id="UP001217089"/>
    </source>
</evidence>
<evidence type="ECO:0000256" key="2">
    <source>
        <dbReference type="ARBA" id="ARBA00010210"/>
    </source>
</evidence>
<evidence type="ECO:0000259" key="7">
    <source>
        <dbReference type="SMART" id="SM00249"/>
    </source>
</evidence>
<comment type="similarity">
    <text evidence="2">Belongs to the ING family.</text>
</comment>
<keyword evidence="5" id="KW-0862">Zinc</keyword>
<dbReference type="InterPro" id="IPR001965">
    <property type="entry name" value="Znf_PHD"/>
</dbReference>
<evidence type="ECO:0000256" key="5">
    <source>
        <dbReference type="ARBA" id="ARBA00022833"/>
    </source>
</evidence>
<dbReference type="SMART" id="SM00249">
    <property type="entry name" value="PHD"/>
    <property type="match status" value="1"/>
</dbReference>
<evidence type="ECO:0000313" key="8">
    <source>
        <dbReference type="EMBL" id="KAJ8321141.1"/>
    </source>
</evidence>
<keyword evidence="4" id="KW-0863">Zinc-finger</keyword>
<reference evidence="8 10" key="1">
    <citation type="submission" date="2022-12" db="EMBL/GenBank/DDBJ databases">
        <title>Chromosome-level genome of Tegillarca granosa.</title>
        <authorList>
            <person name="Kim J."/>
        </authorList>
    </citation>
    <scope>NUCLEOTIDE SEQUENCE [LARGE SCALE GENOMIC DNA]</scope>
    <source>
        <strain evidence="8">Teg-2019</strain>
        <tissue evidence="8">Adductor muscle</tissue>
    </source>
</reference>
<evidence type="ECO:0000313" key="9">
    <source>
        <dbReference type="EMBL" id="KAJ8321219.1"/>
    </source>
</evidence>
<dbReference type="Gene3D" id="3.30.40.10">
    <property type="entry name" value="Zinc/RING finger domain, C3HC4 (zinc finger)"/>
    <property type="match status" value="1"/>
</dbReference>
<sequence length="249" mass="28667">MVDILDEYMKYIPMHPNGLPVKIPLHADGLSCERTNDAQNARINGTTAWSQLQGFQSNIQEWHKRHNDDLYSGKSSRDRGTLFQLKHYFGHRNLTGNVTESFSYVDEFLSFVTMGYVTLAAMHFMYLENLDQIPVDFPQTLDGKLTLLKSILKSILDMIFISCQTLVKGIMHVSANAEDKEYKYCQCKIEKAGEMMIFCDNRKCPNGQWFHMECVNDEEDEVPEDAWFCSRQCKTAKTSTSKRKKTVSS</sequence>
<dbReference type="PANTHER" id="PTHR10333">
    <property type="entry name" value="INHIBITOR OF GROWTH PROTEIN"/>
    <property type="match status" value="1"/>
</dbReference>
<dbReference type="EMBL" id="JARBDR010000135">
    <property type="protein sequence ID" value="KAJ8321141.1"/>
    <property type="molecule type" value="Genomic_DNA"/>
</dbReference>
<organism evidence="8 10">
    <name type="scientific">Tegillarca granosa</name>
    <name type="common">Malaysian cockle</name>
    <name type="synonym">Anadara granosa</name>
    <dbReference type="NCBI Taxonomy" id="220873"/>
    <lineage>
        <taxon>Eukaryota</taxon>
        <taxon>Metazoa</taxon>
        <taxon>Spiralia</taxon>
        <taxon>Lophotrochozoa</taxon>
        <taxon>Mollusca</taxon>
        <taxon>Bivalvia</taxon>
        <taxon>Autobranchia</taxon>
        <taxon>Pteriomorphia</taxon>
        <taxon>Arcoida</taxon>
        <taxon>Arcoidea</taxon>
        <taxon>Arcidae</taxon>
        <taxon>Tegillarca</taxon>
    </lineage>
</organism>
<evidence type="ECO:0000256" key="3">
    <source>
        <dbReference type="ARBA" id="ARBA00022723"/>
    </source>
</evidence>
<keyword evidence="10" id="KW-1185">Reference proteome</keyword>
<comment type="caution">
    <text evidence="8">The sequence shown here is derived from an EMBL/GenBank/DDBJ whole genome shotgun (WGS) entry which is preliminary data.</text>
</comment>
<keyword evidence="6" id="KW-0539">Nucleus</keyword>
<dbReference type="InterPro" id="IPR013083">
    <property type="entry name" value="Znf_RING/FYVE/PHD"/>
</dbReference>
<proteinExistence type="inferred from homology"/>
<name>A0ABQ9FV83_TEGGR</name>
<evidence type="ECO:0000256" key="6">
    <source>
        <dbReference type="ARBA" id="ARBA00023242"/>
    </source>
</evidence>
<keyword evidence="3" id="KW-0479">Metal-binding</keyword>
<evidence type="ECO:0000256" key="4">
    <source>
        <dbReference type="ARBA" id="ARBA00022771"/>
    </source>
</evidence>
<dbReference type="Proteomes" id="UP001217089">
    <property type="component" value="Unassembled WGS sequence"/>
</dbReference>
<feature type="domain" description="Zinc finger PHD-type" evidence="7">
    <location>
        <begin position="184"/>
        <end position="234"/>
    </location>
</feature>
<dbReference type="EMBL" id="JARBDR010000124">
    <property type="protein sequence ID" value="KAJ8321219.1"/>
    <property type="molecule type" value="Genomic_DNA"/>
</dbReference>
<comment type="subcellular location">
    <subcellularLocation>
        <location evidence="1">Nucleus</location>
    </subcellularLocation>
</comment>
<dbReference type="SUPFAM" id="SSF57903">
    <property type="entry name" value="FYVE/PHD zinc finger"/>
    <property type="match status" value="1"/>
</dbReference>
<gene>
    <name evidence="9" type="ORF">KUTeg_001231</name>
    <name evidence="8" type="ORF">KUTeg_001266</name>
</gene>
<dbReference type="InterPro" id="IPR028651">
    <property type="entry name" value="ING_fam"/>
</dbReference>
<evidence type="ECO:0000256" key="1">
    <source>
        <dbReference type="ARBA" id="ARBA00004123"/>
    </source>
</evidence>
<dbReference type="InterPro" id="IPR011011">
    <property type="entry name" value="Znf_FYVE_PHD"/>
</dbReference>
<protein>
    <recommendedName>
        <fullName evidence="7">Zinc finger PHD-type domain-containing protein</fullName>
    </recommendedName>
</protein>